<sequence>MSSSFLSPSNDALANPFKSTINRDALLGYACRVYESSPRSSSNGLSHVPLVAPVSPTQSLDQIYRDRLLPLMMILRSSHPQHKPTLLLLGCVYFDLGDFQTSLSINQEILSLDPSYVEAMCNMGTTLQAMGRSPEAQRWWWEALKLRPTYWEAMDNLLGSFLNPIQVTGSSDNALLYKQAQELCRFLLVRIIGPDGRFLVPIAPDELQRLQKLCYTNAMLLQIIGENRIEALLGDLHSAVEVVIRPPWPYTTDESYVFQDLVIAASLIALSLSAGPGTYVPQAVLDVLSPHNRLHSLQGIFEDSGFNILSVAHVAGERLWSALIPPGDVLPTILLLPDEVMRLSLLLFPESAGVLPSICSRERGSSPASEILRQQTHFITSTILLTLAKKLQEIPLGSTIIVSDSGLVLTASLSLVLLLYYIALSLSPSPSTYNNLGIILSGLTTARTSIGATGEQEILTGPVVARAFYERGLLLHPSHPHLLTNLGSHMKDQGQTSEAVRLYALAVQHKPDFDIALANLGNAIKDMGRPWESIEYFQRAVAVDPNMPEAVCGLANSRNALCDWRGRGSVNGEMGVNEHGEIIFPTNSGSPGWMMKIAQIAEEQMYSSYTENVGVVESLGDVDFWLLWAEKTREKPFEGQDLRRWKKAIRRFLTQFDRSEKRINEGGFLIRFIEWMVRRLQNKWYKHRYGRALESNEPLPAPCLEGTSAYEWLHLPPSFEPPRMPSVLPFHTFGYSLSPRIIRLISHRNALRISYTALTQPWLPQHVYPPPPPPFEGKINIGYVSSDLGNHPLAHLMQSVFGLHDRSRFNVFVYATGISDGSPNRRKIERDSQHFLDVSSWPTKLIVERIVEDQIHILINLGGYTKGARNDIFAARPSPIQLALMGFAGTLAAGWCDYLVCDTISCPPEICASERWRSRRAQGEETSRLQDHFSEMELESDFGSVIDPESMTDDWMYTEKMIYMPHTFMVTDHKQSFRGDENLSVSARRSVSVSELWENEDRLRIEWRKKVFPGIAQDTIVFANFNQSIFAAWLRILSRLPNSILWLLRFPPAGEEHLLRTAMQWAGEEVASRIHFSDVALKDDHISRGRIADLFLDTTECNAHTIAADILWSGTPMITWPKYTYKMCARVGASIAQATGFGDQMIVNSLEEYEERAISLATSLWFTWEESPTGELRRKGHGALMDLRRNLFLSRDSMPLFDTARWTKNIEKGYREAWRRWALGTEFETSEEWEESDGPEKDSGCIWIRDDDPVEVRSS</sequence>
<gene>
    <name evidence="1" type="ORF">BV25DRAFT_1867220</name>
</gene>
<accession>A0ACB8TII1</accession>
<reference evidence="1" key="1">
    <citation type="submission" date="2021-03" db="EMBL/GenBank/DDBJ databases">
        <authorList>
            <consortium name="DOE Joint Genome Institute"/>
            <person name="Ahrendt S."/>
            <person name="Looney B.P."/>
            <person name="Miyauchi S."/>
            <person name="Morin E."/>
            <person name="Drula E."/>
            <person name="Courty P.E."/>
            <person name="Chicoki N."/>
            <person name="Fauchery L."/>
            <person name="Kohler A."/>
            <person name="Kuo A."/>
            <person name="Labutti K."/>
            <person name="Pangilinan J."/>
            <person name="Lipzen A."/>
            <person name="Riley R."/>
            <person name="Andreopoulos W."/>
            <person name="He G."/>
            <person name="Johnson J."/>
            <person name="Barry K.W."/>
            <person name="Grigoriev I.V."/>
            <person name="Nagy L."/>
            <person name="Hibbett D."/>
            <person name="Henrissat B."/>
            <person name="Matheny P.B."/>
            <person name="Labbe J."/>
            <person name="Martin F."/>
        </authorList>
    </citation>
    <scope>NUCLEOTIDE SEQUENCE</scope>
    <source>
        <strain evidence="1">HHB10654</strain>
    </source>
</reference>
<dbReference type="Proteomes" id="UP000814140">
    <property type="component" value="Unassembled WGS sequence"/>
</dbReference>
<evidence type="ECO:0000313" key="2">
    <source>
        <dbReference type="Proteomes" id="UP000814140"/>
    </source>
</evidence>
<evidence type="ECO:0000313" key="1">
    <source>
        <dbReference type="EMBL" id="KAI0068185.1"/>
    </source>
</evidence>
<organism evidence="1 2">
    <name type="scientific">Artomyces pyxidatus</name>
    <dbReference type="NCBI Taxonomy" id="48021"/>
    <lineage>
        <taxon>Eukaryota</taxon>
        <taxon>Fungi</taxon>
        <taxon>Dikarya</taxon>
        <taxon>Basidiomycota</taxon>
        <taxon>Agaricomycotina</taxon>
        <taxon>Agaricomycetes</taxon>
        <taxon>Russulales</taxon>
        <taxon>Auriscalpiaceae</taxon>
        <taxon>Artomyces</taxon>
    </lineage>
</organism>
<comment type="caution">
    <text evidence="1">The sequence shown here is derived from an EMBL/GenBank/DDBJ whole genome shotgun (WGS) entry which is preliminary data.</text>
</comment>
<dbReference type="EMBL" id="MU277188">
    <property type="protein sequence ID" value="KAI0068185.1"/>
    <property type="molecule type" value="Genomic_DNA"/>
</dbReference>
<reference evidence="1" key="2">
    <citation type="journal article" date="2022" name="New Phytol.">
        <title>Evolutionary transition to the ectomycorrhizal habit in the genomes of a hyperdiverse lineage of mushroom-forming fungi.</title>
        <authorList>
            <person name="Looney B."/>
            <person name="Miyauchi S."/>
            <person name="Morin E."/>
            <person name="Drula E."/>
            <person name="Courty P.E."/>
            <person name="Kohler A."/>
            <person name="Kuo A."/>
            <person name="LaButti K."/>
            <person name="Pangilinan J."/>
            <person name="Lipzen A."/>
            <person name="Riley R."/>
            <person name="Andreopoulos W."/>
            <person name="He G."/>
            <person name="Johnson J."/>
            <person name="Nolan M."/>
            <person name="Tritt A."/>
            <person name="Barry K.W."/>
            <person name="Grigoriev I.V."/>
            <person name="Nagy L.G."/>
            <person name="Hibbett D."/>
            <person name="Henrissat B."/>
            <person name="Matheny P.B."/>
            <person name="Labbe J."/>
            <person name="Martin F.M."/>
        </authorList>
    </citation>
    <scope>NUCLEOTIDE SEQUENCE</scope>
    <source>
        <strain evidence="1">HHB10654</strain>
    </source>
</reference>
<name>A0ACB8TII1_9AGAM</name>
<proteinExistence type="predicted"/>
<protein>
    <submittedName>
        <fullName evidence="1">Uncharacterized protein</fullName>
    </submittedName>
</protein>
<keyword evidence="2" id="KW-1185">Reference proteome</keyword>